<comment type="caution">
    <text evidence="2">The sequence shown here is derived from an EMBL/GenBank/DDBJ whole genome shotgun (WGS) entry which is preliminary data.</text>
</comment>
<dbReference type="RefSeq" id="WP_179456737.1">
    <property type="nucleotide sequence ID" value="NZ_BAAAPX010000001.1"/>
</dbReference>
<gene>
    <name evidence="2" type="ORF">BJ963_002283</name>
</gene>
<evidence type="ECO:0000313" key="3">
    <source>
        <dbReference type="Proteomes" id="UP000589620"/>
    </source>
</evidence>
<name>A0A852T244_9MICO</name>
<proteinExistence type="predicted"/>
<reference evidence="2 3" key="1">
    <citation type="submission" date="2020-07" db="EMBL/GenBank/DDBJ databases">
        <title>Sequencing the genomes of 1000 actinobacteria strains.</title>
        <authorList>
            <person name="Klenk H.-P."/>
        </authorList>
    </citation>
    <scope>NUCLEOTIDE SEQUENCE [LARGE SCALE GENOMIC DNA]</scope>
    <source>
        <strain evidence="2 3">DSM 23871</strain>
    </source>
</reference>
<dbReference type="EMBL" id="JACCBJ010000001">
    <property type="protein sequence ID" value="NYD74764.1"/>
    <property type="molecule type" value="Genomic_DNA"/>
</dbReference>
<dbReference type="AlphaFoldDB" id="A0A852T244"/>
<feature type="region of interest" description="Disordered" evidence="1">
    <location>
        <begin position="1"/>
        <end position="25"/>
    </location>
</feature>
<evidence type="ECO:0000313" key="2">
    <source>
        <dbReference type="EMBL" id="NYD74764.1"/>
    </source>
</evidence>
<organism evidence="2 3">
    <name type="scientific">Leifsonia soli</name>
    <dbReference type="NCBI Taxonomy" id="582665"/>
    <lineage>
        <taxon>Bacteria</taxon>
        <taxon>Bacillati</taxon>
        <taxon>Actinomycetota</taxon>
        <taxon>Actinomycetes</taxon>
        <taxon>Micrococcales</taxon>
        <taxon>Microbacteriaceae</taxon>
        <taxon>Leifsonia</taxon>
    </lineage>
</organism>
<sequence length="115" mass="13519">MTEFHSIGELEDAHEREASAARDRIEQAEEHIHYYRSQMIRMQEHFYGVARSAGVQDDPGFQYELRRVTARIDEDVSAATRVVIRFDDELTDLAARQRREREDLQQRLRRTGAGQ</sequence>
<accession>A0A852T244</accession>
<dbReference type="Proteomes" id="UP000589620">
    <property type="component" value="Unassembled WGS sequence"/>
</dbReference>
<keyword evidence="3" id="KW-1185">Reference proteome</keyword>
<protein>
    <submittedName>
        <fullName evidence="2">Uncharacterized protein</fullName>
    </submittedName>
</protein>
<evidence type="ECO:0000256" key="1">
    <source>
        <dbReference type="SAM" id="MobiDB-lite"/>
    </source>
</evidence>